<evidence type="ECO:0000259" key="1">
    <source>
        <dbReference type="Pfam" id="PF01370"/>
    </source>
</evidence>
<gene>
    <name evidence="2" type="ORF">C0W41_08640</name>
</gene>
<dbReference type="Pfam" id="PF01370">
    <property type="entry name" value="Epimerase"/>
    <property type="match status" value="1"/>
</dbReference>
<dbReference type="EMBL" id="PYOY01000003">
    <property type="protein sequence ID" value="PSX08068.1"/>
    <property type="molecule type" value="Genomic_DNA"/>
</dbReference>
<sequence>MKVLIAGANGYIGRHVTEIFVEHGFEVFTFNRNNCVVSHTEKITRKASYFESYFDVVVNCSRPHWAEFSPEEITGIEFNLLKQLDRLATTDATKIHTSGVWLFGNASTEDLKEFRLKPLEAVKLDVRTINSAIKQNWHIVYCPSLVYGGENCQLKRIVESLSDGTIKVAIPSQGYNQYVHVMDIARFYLLLVKGRISSAQHFIAETEGYTPESFAQLLLDSHIIKKVTRTTWSEYEITNGSISVEIEKLNLRLPVSFLFKPTECVRMYVENYSIT</sequence>
<accession>A0A855SE50</accession>
<protein>
    <submittedName>
        <fullName evidence="2">NAD(P)-dependent oxidoreductase</fullName>
    </submittedName>
</protein>
<evidence type="ECO:0000313" key="2">
    <source>
        <dbReference type="EMBL" id="PSX08068.1"/>
    </source>
</evidence>
<dbReference type="Proteomes" id="UP000241440">
    <property type="component" value="Unassembled WGS sequence"/>
</dbReference>
<comment type="caution">
    <text evidence="2">The sequence shown here is derived from an EMBL/GenBank/DDBJ whole genome shotgun (WGS) entry which is preliminary data.</text>
</comment>
<dbReference type="RefSeq" id="WP_045084240.1">
    <property type="nucleotide sequence ID" value="NZ_JZSX01000012.1"/>
</dbReference>
<dbReference type="GeneID" id="61229087"/>
<feature type="domain" description="NAD-dependent epimerase/dehydratase" evidence="1">
    <location>
        <begin position="3"/>
        <end position="193"/>
    </location>
</feature>
<dbReference type="SUPFAM" id="SSF51735">
    <property type="entry name" value="NAD(P)-binding Rossmann-fold domains"/>
    <property type="match status" value="1"/>
</dbReference>
<dbReference type="InterPro" id="IPR036291">
    <property type="entry name" value="NAD(P)-bd_dom_sf"/>
</dbReference>
<evidence type="ECO:0000313" key="3">
    <source>
        <dbReference type="Proteomes" id="UP000241440"/>
    </source>
</evidence>
<dbReference type="Gene3D" id="3.40.50.720">
    <property type="entry name" value="NAD(P)-binding Rossmann-like Domain"/>
    <property type="match status" value="1"/>
</dbReference>
<reference evidence="2 3" key="1">
    <citation type="submission" date="2018-01" db="EMBL/GenBank/DDBJ databases">
        <title>Whole genome sequencing of Histamine producing bacteria.</title>
        <authorList>
            <person name="Butler K."/>
        </authorList>
    </citation>
    <scope>NUCLEOTIDE SEQUENCE [LARGE SCALE GENOMIC DNA]</scope>
    <source>
        <strain evidence="2 3">A2-1</strain>
    </source>
</reference>
<dbReference type="InterPro" id="IPR001509">
    <property type="entry name" value="Epimerase_deHydtase"/>
</dbReference>
<dbReference type="AlphaFoldDB" id="A0A855SE50"/>
<name>A0A855SE50_PHOAN</name>
<organism evidence="2 3">
    <name type="scientific">Photobacterium angustum</name>
    <dbReference type="NCBI Taxonomy" id="661"/>
    <lineage>
        <taxon>Bacteria</taxon>
        <taxon>Pseudomonadati</taxon>
        <taxon>Pseudomonadota</taxon>
        <taxon>Gammaproteobacteria</taxon>
        <taxon>Vibrionales</taxon>
        <taxon>Vibrionaceae</taxon>
        <taxon>Photobacterium</taxon>
    </lineage>
</organism>
<proteinExistence type="predicted"/>